<gene>
    <name evidence="2" type="primary">ABSGL_07296.1 scaffold 8717</name>
</gene>
<organism evidence="2">
    <name type="scientific">Absidia glauca</name>
    <name type="common">Pin mould</name>
    <dbReference type="NCBI Taxonomy" id="4829"/>
    <lineage>
        <taxon>Eukaryota</taxon>
        <taxon>Fungi</taxon>
        <taxon>Fungi incertae sedis</taxon>
        <taxon>Mucoromycota</taxon>
        <taxon>Mucoromycotina</taxon>
        <taxon>Mucoromycetes</taxon>
        <taxon>Mucorales</taxon>
        <taxon>Cunninghamellaceae</taxon>
        <taxon>Absidia</taxon>
    </lineage>
</organism>
<dbReference type="AlphaFoldDB" id="A0A168P0F9"/>
<dbReference type="Proteomes" id="UP000078561">
    <property type="component" value="Unassembled WGS sequence"/>
</dbReference>
<dbReference type="InterPro" id="IPR036514">
    <property type="entry name" value="SGNH_hydro_sf"/>
</dbReference>
<evidence type="ECO:0000256" key="1">
    <source>
        <dbReference type="ARBA" id="ARBA00022801"/>
    </source>
</evidence>
<dbReference type="GO" id="GO:0016788">
    <property type="term" value="F:hydrolase activity, acting on ester bonds"/>
    <property type="evidence" value="ECO:0007669"/>
    <property type="project" value="InterPro"/>
</dbReference>
<proteinExistence type="predicted"/>
<evidence type="ECO:0000313" key="2">
    <source>
        <dbReference type="EMBL" id="SAM01555.1"/>
    </source>
</evidence>
<reference evidence="2" key="1">
    <citation type="submission" date="2016-04" db="EMBL/GenBank/DDBJ databases">
        <authorList>
            <person name="Evans L.H."/>
            <person name="Alamgir A."/>
            <person name="Owens N."/>
            <person name="Weber N.D."/>
            <person name="Virtaneva K."/>
            <person name="Barbian K."/>
            <person name="Babar A."/>
            <person name="Rosenke K."/>
        </authorList>
    </citation>
    <scope>NUCLEOTIDE SEQUENCE [LARGE SCALE GENOMIC DNA]</scope>
    <source>
        <strain evidence="2">CBS 101.48</strain>
    </source>
</reference>
<dbReference type="EMBL" id="LT553527">
    <property type="protein sequence ID" value="SAM01555.1"/>
    <property type="molecule type" value="Genomic_DNA"/>
</dbReference>
<keyword evidence="1" id="KW-0378">Hydrolase</keyword>
<dbReference type="SUPFAM" id="SSF52266">
    <property type="entry name" value="SGNH hydrolase"/>
    <property type="match status" value="1"/>
</dbReference>
<accession>A0A168P0F9</accession>
<dbReference type="InterPro" id="IPR051058">
    <property type="entry name" value="GDSL_Est/Lipase"/>
</dbReference>
<keyword evidence="3" id="KW-1185">Reference proteome</keyword>
<dbReference type="OMA" id="SINWVGY"/>
<evidence type="ECO:0000313" key="3">
    <source>
        <dbReference type="Proteomes" id="UP000078561"/>
    </source>
</evidence>
<sequence length="277" mass="31740">MYPGWITPASCFEQPFHDMYIFGDSYSDNGQPLKSSNYQTHTFTDRHSNGPMCAEYFAKMMGSNLYNYAYSGATVDNSILPRSTLDLHQQLQTFEKKGGPVNPPDSTLYAIWIGTNDVLDTFKLQTSGAMRYQTLLHTLASFYAGLETLYHMGPVKHLLIIGLLPVDHMPVISSLITHESQRRPMTELVTSYNKGLEQLAQRFRQEHPGANVYYYDPQPLAARLFNSQSSFDVATPCLVQKNFCPDENRRLWWDDYHPTTVASYMVAKDLYQWMFHA</sequence>
<protein>
    <recommendedName>
        <fullName evidence="4">SGNH hydrolase-type esterase domain-containing protein</fullName>
    </recommendedName>
</protein>
<dbReference type="InterPro" id="IPR001087">
    <property type="entry name" value="GDSL"/>
</dbReference>
<dbReference type="Gene3D" id="3.40.50.1110">
    <property type="entry name" value="SGNH hydrolase"/>
    <property type="match status" value="1"/>
</dbReference>
<dbReference type="PANTHER" id="PTHR45648:SF22">
    <property type="entry name" value="GDSL LIPASE_ACYLHYDROLASE FAMILY PROTEIN (AFU_ORTHOLOGUE AFUA_4G14700)"/>
    <property type="match status" value="1"/>
</dbReference>
<dbReference type="OrthoDB" id="1600564at2759"/>
<dbReference type="PANTHER" id="PTHR45648">
    <property type="entry name" value="GDSL LIPASE/ACYLHYDROLASE FAMILY PROTEIN (AFU_ORTHOLOGUE AFUA_4G14700)"/>
    <property type="match status" value="1"/>
</dbReference>
<dbReference type="CDD" id="cd01846">
    <property type="entry name" value="fatty_acyltransferase_like"/>
    <property type="match status" value="1"/>
</dbReference>
<evidence type="ECO:0008006" key="4">
    <source>
        <dbReference type="Google" id="ProtNLM"/>
    </source>
</evidence>
<name>A0A168P0F9_ABSGL</name>
<dbReference type="InParanoid" id="A0A168P0F9"/>
<dbReference type="Pfam" id="PF00657">
    <property type="entry name" value="Lipase_GDSL"/>
    <property type="match status" value="1"/>
</dbReference>